<dbReference type="EMBL" id="UZAM01000843">
    <property type="protein sequence ID" value="VDO82826.1"/>
    <property type="molecule type" value="Genomic_DNA"/>
</dbReference>
<keyword evidence="5" id="KW-1133">Transmembrane helix</keyword>
<evidence type="ECO:0000256" key="1">
    <source>
        <dbReference type="ARBA" id="ARBA00004167"/>
    </source>
</evidence>
<keyword evidence="2" id="KW-0812">Transmembrane</keyword>
<evidence type="ECO:0000256" key="6">
    <source>
        <dbReference type="ARBA" id="ARBA00023136"/>
    </source>
</evidence>
<dbReference type="SUPFAM" id="SSF49313">
    <property type="entry name" value="Cadherin-like"/>
    <property type="match status" value="3"/>
</dbReference>
<keyword evidence="4 8" id="KW-0106">Calcium</keyword>
<dbReference type="GO" id="GO:0005886">
    <property type="term" value="C:plasma membrane"/>
    <property type="evidence" value="ECO:0007669"/>
    <property type="project" value="InterPro"/>
</dbReference>
<reference evidence="12" key="1">
    <citation type="submission" date="2016-06" db="UniProtKB">
        <authorList>
            <consortium name="WormBaseParasite"/>
        </authorList>
    </citation>
    <scope>IDENTIFICATION</scope>
</reference>
<accession>A0A183I9S4</accession>
<keyword evidence="11" id="KW-1185">Reference proteome</keyword>
<evidence type="ECO:0000313" key="12">
    <source>
        <dbReference type="WBParaSite" id="SBAD_0000038601-mRNA-1"/>
    </source>
</evidence>
<dbReference type="Proteomes" id="UP000270296">
    <property type="component" value="Unassembled WGS sequence"/>
</dbReference>
<organism evidence="12">
    <name type="scientific">Soboliphyme baturini</name>
    <dbReference type="NCBI Taxonomy" id="241478"/>
    <lineage>
        <taxon>Eukaryota</taxon>
        <taxon>Metazoa</taxon>
        <taxon>Ecdysozoa</taxon>
        <taxon>Nematoda</taxon>
        <taxon>Enoplea</taxon>
        <taxon>Dorylaimia</taxon>
        <taxon>Dioctophymatida</taxon>
        <taxon>Dioctophymatoidea</taxon>
        <taxon>Soboliphymatidae</taxon>
        <taxon>Soboliphyme</taxon>
    </lineage>
</organism>
<feature type="domain" description="Cadherin" evidence="9">
    <location>
        <begin position="2"/>
        <end position="32"/>
    </location>
</feature>
<dbReference type="GO" id="GO:0007156">
    <property type="term" value="P:homophilic cell adhesion via plasma membrane adhesion molecules"/>
    <property type="evidence" value="ECO:0007669"/>
    <property type="project" value="InterPro"/>
</dbReference>
<evidence type="ECO:0000256" key="3">
    <source>
        <dbReference type="ARBA" id="ARBA00022737"/>
    </source>
</evidence>
<evidence type="ECO:0000313" key="10">
    <source>
        <dbReference type="EMBL" id="VDO82826.1"/>
    </source>
</evidence>
<reference evidence="10 11" key="2">
    <citation type="submission" date="2018-11" db="EMBL/GenBank/DDBJ databases">
        <authorList>
            <consortium name="Pathogen Informatics"/>
        </authorList>
    </citation>
    <scope>NUCLEOTIDE SEQUENCE [LARGE SCALE GENOMIC DNA]</scope>
</reference>
<dbReference type="PRINTS" id="PR00205">
    <property type="entry name" value="CADHERIN"/>
</dbReference>
<dbReference type="InterPro" id="IPR015919">
    <property type="entry name" value="Cadherin-like_sf"/>
</dbReference>
<dbReference type="InterPro" id="IPR050174">
    <property type="entry name" value="Protocadherin/Cadherin-CA"/>
</dbReference>
<dbReference type="AlphaFoldDB" id="A0A183I9S4"/>
<keyword evidence="3" id="KW-0677">Repeat</keyword>
<gene>
    <name evidence="10" type="ORF">SBAD_LOCUS368</name>
</gene>
<dbReference type="PROSITE" id="PS50268">
    <property type="entry name" value="CADHERIN_2"/>
    <property type="match status" value="1"/>
</dbReference>
<dbReference type="PANTHER" id="PTHR24028">
    <property type="entry name" value="CADHERIN-87A"/>
    <property type="match status" value="1"/>
</dbReference>
<dbReference type="PANTHER" id="PTHR24028:SF328">
    <property type="entry name" value="CADHERIN-3"/>
    <property type="match status" value="1"/>
</dbReference>
<keyword evidence="6" id="KW-0472">Membrane</keyword>
<proteinExistence type="predicted"/>
<dbReference type="InterPro" id="IPR020894">
    <property type="entry name" value="Cadherin_CS"/>
</dbReference>
<evidence type="ECO:0000256" key="7">
    <source>
        <dbReference type="ARBA" id="ARBA00023180"/>
    </source>
</evidence>
<dbReference type="Gene3D" id="2.60.40.60">
    <property type="entry name" value="Cadherins"/>
    <property type="match status" value="1"/>
</dbReference>
<evidence type="ECO:0000256" key="4">
    <source>
        <dbReference type="ARBA" id="ARBA00022837"/>
    </source>
</evidence>
<evidence type="ECO:0000256" key="2">
    <source>
        <dbReference type="ARBA" id="ARBA00022692"/>
    </source>
</evidence>
<sequence>MFQATDKGEPAMTSFAMVHIDIVDVNDNPPRFTQQPSVVNVTLTEGEEPQDPLLVRGLVDINGTVWASFGNFTSIAGSYVVTVTAYDLGRPSLSSSLNITVFVTSVDCSQPSLLRDSYLKEVDSALPINSTVIMFPQELSCPQNFAITGRDDDYLFGIDSTIGRIYINRQIRPQELNKTLNLSVTAFSTHADKEFKTFVRTMMHKLTYLV</sequence>
<keyword evidence="7" id="KW-0325">Glycoprotein</keyword>
<protein>
    <submittedName>
        <fullName evidence="12">Cadherin domain-containing protein</fullName>
    </submittedName>
</protein>
<dbReference type="InterPro" id="IPR002126">
    <property type="entry name" value="Cadherin-like_dom"/>
</dbReference>
<dbReference type="WBParaSite" id="SBAD_0000038601-mRNA-1">
    <property type="protein sequence ID" value="SBAD_0000038601-mRNA-1"/>
    <property type="gene ID" value="SBAD_0000038601"/>
</dbReference>
<evidence type="ECO:0000259" key="9">
    <source>
        <dbReference type="PROSITE" id="PS50268"/>
    </source>
</evidence>
<name>A0A183I9S4_9BILA</name>
<evidence type="ECO:0000313" key="11">
    <source>
        <dbReference type="Proteomes" id="UP000270296"/>
    </source>
</evidence>
<dbReference type="PROSITE" id="PS00232">
    <property type="entry name" value="CADHERIN_1"/>
    <property type="match status" value="1"/>
</dbReference>
<evidence type="ECO:0000256" key="8">
    <source>
        <dbReference type="PROSITE-ProRule" id="PRU00043"/>
    </source>
</evidence>
<evidence type="ECO:0000256" key="5">
    <source>
        <dbReference type="ARBA" id="ARBA00022989"/>
    </source>
</evidence>
<comment type="subcellular location">
    <subcellularLocation>
        <location evidence="1">Membrane</location>
        <topology evidence="1">Single-pass membrane protein</topology>
    </subcellularLocation>
</comment>
<dbReference type="CDD" id="cd11304">
    <property type="entry name" value="Cadherin_repeat"/>
    <property type="match status" value="1"/>
</dbReference>
<dbReference type="GO" id="GO:0005509">
    <property type="term" value="F:calcium ion binding"/>
    <property type="evidence" value="ECO:0007669"/>
    <property type="project" value="UniProtKB-UniRule"/>
</dbReference>
<dbReference type="OrthoDB" id="6252479at2759"/>